<dbReference type="InterPro" id="IPR003439">
    <property type="entry name" value="ABC_transporter-like_ATP-bd"/>
</dbReference>
<keyword evidence="5" id="KW-0547">Nucleotide-binding</keyword>
<keyword evidence="8 9" id="KW-0472">Membrane</keyword>
<evidence type="ECO:0000256" key="9">
    <source>
        <dbReference type="SAM" id="Phobius"/>
    </source>
</evidence>
<evidence type="ECO:0000256" key="5">
    <source>
        <dbReference type="ARBA" id="ARBA00022741"/>
    </source>
</evidence>
<dbReference type="PANTHER" id="PTHR19229:SF154">
    <property type="entry name" value="ABC TRANSPORTER A FAMILY MEMBER 3-RELATED"/>
    <property type="match status" value="1"/>
</dbReference>
<feature type="transmembrane region" description="Helical" evidence="9">
    <location>
        <begin position="347"/>
        <end position="370"/>
    </location>
</feature>
<dbReference type="PROSITE" id="PS50893">
    <property type="entry name" value="ABC_TRANSPORTER_2"/>
    <property type="match status" value="1"/>
</dbReference>
<reference evidence="11" key="1">
    <citation type="submission" date="2018-04" db="EMBL/GenBank/DDBJ databases">
        <title>WGS assembly of Panicum hallii.</title>
        <authorList>
            <person name="Lovell J."/>
            <person name="Jenkins J."/>
            <person name="Lowry D."/>
            <person name="Mamidi S."/>
            <person name="Sreedasyam A."/>
            <person name="Weng X."/>
            <person name="Barry K."/>
            <person name="Bonette J."/>
            <person name="Campitelli B."/>
            <person name="Daum C."/>
            <person name="Gordon S."/>
            <person name="Gould B."/>
            <person name="Lipzen A."/>
            <person name="Macqueen A."/>
            <person name="Palacio-Mejia J."/>
            <person name="Plott C."/>
            <person name="Shakirov E."/>
            <person name="Shu S."/>
            <person name="Yoshinaga Y."/>
            <person name="Zane M."/>
            <person name="Rokhsar D."/>
            <person name="Grimwood J."/>
            <person name="Schmutz J."/>
            <person name="Juenger T."/>
        </authorList>
    </citation>
    <scope>NUCLEOTIDE SEQUENCE [LARGE SCALE GENOMIC DNA]</scope>
    <source>
        <strain evidence="11">FIL2</strain>
    </source>
</reference>
<dbReference type="GO" id="GO:0016020">
    <property type="term" value="C:membrane"/>
    <property type="evidence" value="ECO:0007669"/>
    <property type="project" value="UniProtKB-SubCell"/>
</dbReference>
<feature type="transmembrane region" description="Helical" evidence="9">
    <location>
        <begin position="538"/>
        <end position="556"/>
    </location>
</feature>
<dbReference type="GO" id="GO:0005319">
    <property type="term" value="F:lipid transporter activity"/>
    <property type="evidence" value="ECO:0007669"/>
    <property type="project" value="TreeGrafter"/>
</dbReference>
<dbReference type="Pfam" id="PF00005">
    <property type="entry name" value="ABC_tran"/>
    <property type="match status" value="1"/>
</dbReference>
<evidence type="ECO:0000259" key="10">
    <source>
        <dbReference type="PROSITE" id="PS50893"/>
    </source>
</evidence>
<evidence type="ECO:0000256" key="6">
    <source>
        <dbReference type="ARBA" id="ARBA00022840"/>
    </source>
</evidence>
<feature type="domain" description="ABC transporter" evidence="10">
    <location>
        <begin position="626"/>
        <end position="846"/>
    </location>
</feature>
<dbReference type="EMBL" id="CM008047">
    <property type="protein sequence ID" value="PAN12059.1"/>
    <property type="molecule type" value="Genomic_DNA"/>
</dbReference>
<feature type="transmembrane region" description="Helical" evidence="9">
    <location>
        <begin position="390"/>
        <end position="418"/>
    </location>
</feature>
<evidence type="ECO:0000256" key="3">
    <source>
        <dbReference type="ARBA" id="ARBA00022448"/>
    </source>
</evidence>
<evidence type="ECO:0000313" key="11">
    <source>
        <dbReference type="EMBL" id="PAN12059.1"/>
    </source>
</evidence>
<dbReference type="Gene3D" id="3.40.50.300">
    <property type="entry name" value="P-loop containing nucleotide triphosphate hydrolases"/>
    <property type="match status" value="1"/>
</dbReference>
<evidence type="ECO:0000256" key="1">
    <source>
        <dbReference type="ARBA" id="ARBA00004141"/>
    </source>
</evidence>
<evidence type="ECO:0000256" key="7">
    <source>
        <dbReference type="ARBA" id="ARBA00022989"/>
    </source>
</evidence>
<dbReference type="SUPFAM" id="SSF52540">
    <property type="entry name" value="P-loop containing nucleoside triphosphate hydrolases"/>
    <property type="match status" value="1"/>
</dbReference>
<dbReference type="GO" id="GO:0016887">
    <property type="term" value="F:ATP hydrolysis activity"/>
    <property type="evidence" value="ECO:0007669"/>
    <property type="project" value="InterPro"/>
</dbReference>
<keyword evidence="4 9" id="KW-0812">Transmembrane</keyword>
<keyword evidence="6" id="KW-0067">ATP-binding</keyword>
<dbReference type="SMART" id="SM00382">
    <property type="entry name" value="AAA"/>
    <property type="match status" value="1"/>
</dbReference>
<dbReference type="PANTHER" id="PTHR19229">
    <property type="entry name" value="ATP-BINDING CASSETTE TRANSPORTER SUBFAMILY A ABCA"/>
    <property type="match status" value="1"/>
</dbReference>
<organism evidence="11">
    <name type="scientific">Panicum hallii</name>
    <dbReference type="NCBI Taxonomy" id="206008"/>
    <lineage>
        <taxon>Eukaryota</taxon>
        <taxon>Viridiplantae</taxon>
        <taxon>Streptophyta</taxon>
        <taxon>Embryophyta</taxon>
        <taxon>Tracheophyta</taxon>
        <taxon>Spermatophyta</taxon>
        <taxon>Magnoliopsida</taxon>
        <taxon>Liliopsida</taxon>
        <taxon>Poales</taxon>
        <taxon>Poaceae</taxon>
        <taxon>PACMAD clade</taxon>
        <taxon>Panicoideae</taxon>
        <taxon>Panicodae</taxon>
        <taxon>Paniceae</taxon>
        <taxon>Panicinae</taxon>
        <taxon>Panicum</taxon>
        <taxon>Panicum sect. Panicum</taxon>
    </lineage>
</organism>
<dbReference type="PROSITE" id="PS00211">
    <property type="entry name" value="ABC_TRANSPORTER_1"/>
    <property type="match status" value="1"/>
</dbReference>
<feature type="transmembrane region" description="Helical" evidence="9">
    <location>
        <begin position="430"/>
        <end position="452"/>
    </location>
</feature>
<gene>
    <name evidence="11" type="ORF">PAHAL_2G240100</name>
</gene>
<proteinExistence type="inferred from homology"/>
<comment type="similarity">
    <text evidence="2">Belongs to the ABC transporter superfamily. ABCA family. CPR flippase (TC 3.A.1.211) subfamily.</text>
</comment>
<evidence type="ECO:0000256" key="2">
    <source>
        <dbReference type="ARBA" id="ARBA00008526"/>
    </source>
</evidence>
<dbReference type="InterPro" id="IPR027417">
    <property type="entry name" value="P-loop_NTPase"/>
</dbReference>
<dbReference type="AlphaFoldDB" id="A0A2S3GZ86"/>
<feature type="transmembrane region" description="Helical" evidence="9">
    <location>
        <begin position="33"/>
        <end position="53"/>
    </location>
</feature>
<keyword evidence="3" id="KW-0813">Transport</keyword>
<dbReference type="CDD" id="cd03263">
    <property type="entry name" value="ABC_subfamily_A"/>
    <property type="match status" value="1"/>
</dbReference>
<comment type="subcellular location">
    <subcellularLocation>
        <location evidence="1">Membrane</location>
        <topology evidence="1">Multi-pass membrane protein</topology>
    </subcellularLocation>
</comment>
<evidence type="ECO:0000256" key="8">
    <source>
        <dbReference type="ARBA" id="ARBA00023136"/>
    </source>
</evidence>
<dbReference type="GO" id="GO:0140359">
    <property type="term" value="F:ABC-type transporter activity"/>
    <property type="evidence" value="ECO:0007669"/>
    <property type="project" value="InterPro"/>
</dbReference>
<protein>
    <recommendedName>
        <fullName evidence="10">ABC transporter domain-containing protein</fullName>
    </recommendedName>
</protein>
<feature type="transmembrane region" description="Helical" evidence="9">
    <location>
        <begin position="459"/>
        <end position="480"/>
    </location>
</feature>
<dbReference type="FunFam" id="3.40.50.300:FF:000665">
    <property type="entry name" value="ABC transporter A family member 2"/>
    <property type="match status" value="1"/>
</dbReference>
<dbReference type="Proteomes" id="UP000243499">
    <property type="component" value="Chromosome 2"/>
</dbReference>
<evidence type="ECO:0000256" key="4">
    <source>
        <dbReference type="ARBA" id="ARBA00022692"/>
    </source>
</evidence>
<dbReference type="GO" id="GO:0005524">
    <property type="term" value="F:ATP binding"/>
    <property type="evidence" value="ECO:0007669"/>
    <property type="project" value="UniProtKB-KW"/>
</dbReference>
<feature type="transmembrane region" description="Helical" evidence="9">
    <location>
        <begin position="486"/>
        <end position="505"/>
    </location>
</feature>
<sequence>MDSPRGPASFATQANALLRKNLCTQKRNLKTNIGITLFPILICILLVVLQNVINSELDKPKYKCGCICLETSVDGRCARKECGIKYSTLDQVGSCPIPSPPRWPALIQVPRADFRAVRTSSQPFDDLPDPLCRDSWSCPASILVTGKDKVVAEAISRGLFPALSPSLNATDFLDILSKFVAGSDTQPWYIQLLEPAFFSGHTLYLIQPECLPFMSQTISYNTGGIPFQLNIQCVEGVPLWRESASIINHEFLKGYRQRGGELNEFIAGYDFLGTTQYGLGVNVWYNSTYNDNTAYSFIATLRVPRLVNAVSNAYLKFIKGTSVEMLLEYVKDMPKVGTSFQLDLSSLLSALFFTWIIELLFPVILTYLVYEKQQKLKIMMKMHGLKDGPYWLISYSYFLALSVVYMLFFVIFGSLIGLNFFRINEYSVQAVFFFTCINLQIALAFFVASFFSSVKMATVVGYMYVFGSGLLGAFLFRFFFEDKTFPYGWVLVMEIVPGFSLYRGLYELGQYAFSGSSMGGTGMIWRSMKDPLNGMRDVLIIMSVEWALLLILAFYLDQASLLGDGVRKNPFSCFRCLQKKHEPPLHEPSFSQQDSRVVLNMEKSDVALERKVVEQLLIDPNANEAIICEKLRKVYPGRDGNPDKLAVRGLSLVLQKGKCFGMLGPNGAGKTSFINMMIGLIRPTSGTAYVHGMDINTDMGNIYTSMGVCPQHKLKNLKGAVLVKAVDHSLKSVNLSHGNVGDKQVKKYSGGMKRRLSVAISLIGDPKVVFMDEPSTGLDPASRNNLWNVVKEAKRNRAIILTTHSMEEAEVLCDRLGIFVDGDFQCLGNPKELKARYGGTYIFTMTTSPDQEQEVELLVHQLSPSANKIYHLSGTQKFELPKQEVKIAHVFAAVENAKSRLTIHAWGLVDTTLEDVFIKVARGAQAFDEFA</sequence>
<dbReference type="InterPro" id="IPR017871">
    <property type="entry name" value="ABC_transporter-like_CS"/>
</dbReference>
<keyword evidence="7 9" id="KW-1133">Transmembrane helix</keyword>
<name>A0A2S3GZ86_9POAL</name>
<accession>A0A2S3GZ86</accession>
<dbReference type="InterPro" id="IPR026082">
    <property type="entry name" value="ABCA"/>
</dbReference>
<dbReference type="Pfam" id="PF24526">
    <property type="entry name" value="ABCA12_C"/>
    <property type="match status" value="1"/>
</dbReference>
<dbReference type="InterPro" id="IPR003593">
    <property type="entry name" value="AAA+_ATPase"/>
</dbReference>
<dbReference type="Gramene" id="PAN12059">
    <property type="protein sequence ID" value="PAN12059"/>
    <property type="gene ID" value="PAHAL_2G240100"/>
</dbReference>